<dbReference type="PRINTS" id="PR00689">
    <property type="entry name" value="ACOABINDINGP"/>
</dbReference>
<dbReference type="OrthoDB" id="346910at2759"/>
<feature type="transmembrane region" description="Helical" evidence="4">
    <location>
        <begin position="426"/>
        <end position="448"/>
    </location>
</feature>
<dbReference type="InterPro" id="IPR035984">
    <property type="entry name" value="Acyl-CoA-binding_sf"/>
</dbReference>
<dbReference type="VEuPathDB" id="FungiDB:LCOR_10584.1"/>
<keyword evidence="7" id="KW-1185">Reference proteome</keyword>
<keyword evidence="4" id="KW-0812">Transmembrane</keyword>
<proteinExistence type="inferred from homology"/>
<evidence type="ECO:0000256" key="3">
    <source>
        <dbReference type="SAM" id="MobiDB-lite"/>
    </source>
</evidence>
<feature type="region of interest" description="Disordered" evidence="3">
    <location>
        <begin position="119"/>
        <end position="328"/>
    </location>
</feature>
<sequence length="469" mass="52630">MSTVPPHYSDRFVNKRFHKALYIVQHLSPSSSFQPTKDQKLELYALYKQAVSGNVNTQRPGIFDVVGRAKWDAWNKLDGVTSLEAKHRYVEALLRVAVEAFKKPASKVQAHQIIQAFTTMQPSADNETDDETSNDESSVASTEAEERDYLLEIQRDNHKVPTSYTQNRSTSTTQLPVSPALSRSYRLRQPPPPSSQRRPPSVASTQSGQVSVRTAPTTRRPSTSSSTSKVLHTDAARVGRPMINEEPFDPHVNPWAPPLQRYKIDDGQSMDEDNGRLMQLPSPVISANSMHQQQQQQQQQQHSISLRSSHHGSSAASSMTATPTVTRLPIDTSNNQLLTDQQYTSVVALGPATKRALDTLQAEIVALNERIDGLRQELTERNQSRRLPNNKSNADDDDDEDDANSEVWEGWKWVAKAALRHALVNMAMAFILFVMLYQRGSPVAYIIIGQMNKFWRAARVRLLISKILV</sequence>
<feature type="compositionally biased region" description="Polar residues" evidence="3">
    <location>
        <begin position="160"/>
        <end position="176"/>
    </location>
</feature>
<dbReference type="PANTHER" id="PTHR23310">
    <property type="entry name" value="ACYL-COA-BINDING PROTEIN, ACBP"/>
    <property type="match status" value="1"/>
</dbReference>
<evidence type="ECO:0000256" key="4">
    <source>
        <dbReference type="SAM" id="Phobius"/>
    </source>
</evidence>
<feature type="compositionally biased region" description="Basic and acidic residues" evidence="3">
    <location>
        <begin position="147"/>
        <end position="159"/>
    </location>
</feature>
<keyword evidence="4" id="KW-1133">Transmembrane helix</keyword>
<dbReference type="Proteomes" id="UP000027586">
    <property type="component" value="Unassembled WGS sequence"/>
</dbReference>
<dbReference type="AlphaFoldDB" id="A0A068SBW1"/>
<feature type="compositionally biased region" description="Low complexity" evidence="3">
    <location>
        <begin position="210"/>
        <end position="228"/>
    </location>
</feature>
<keyword evidence="2" id="KW-0446">Lipid-binding</keyword>
<dbReference type="STRING" id="1263082.A0A068SBW1"/>
<dbReference type="GO" id="GO:0000062">
    <property type="term" value="F:fatty-acyl-CoA binding"/>
    <property type="evidence" value="ECO:0007669"/>
    <property type="project" value="InterPro"/>
</dbReference>
<feature type="compositionally biased region" description="Low complexity" evidence="3">
    <location>
        <begin position="292"/>
        <end position="324"/>
    </location>
</feature>
<feature type="domain" description="ACB" evidence="5">
    <location>
        <begin position="13"/>
        <end position="102"/>
    </location>
</feature>
<reference evidence="6" key="1">
    <citation type="submission" date="2013-08" db="EMBL/GenBank/DDBJ databases">
        <title>Gene expansion shapes genome architecture in the human pathogen Lichtheimia corymbifera: an evolutionary genomics analysis in the ancient terrestrial Mucorales (Mucoromycotina).</title>
        <authorList>
            <person name="Schwartze V.U."/>
            <person name="Winter S."/>
            <person name="Shelest E."/>
            <person name="Marcet-Houben M."/>
            <person name="Horn F."/>
            <person name="Wehner S."/>
            <person name="Hoffmann K."/>
            <person name="Riege K."/>
            <person name="Sammeth M."/>
            <person name="Nowrousian M."/>
            <person name="Valiante V."/>
            <person name="Linde J."/>
            <person name="Jacobsen I.D."/>
            <person name="Marz M."/>
            <person name="Brakhage A.A."/>
            <person name="Gabaldon T."/>
            <person name="Bocker S."/>
            <person name="Voigt K."/>
        </authorList>
    </citation>
    <scope>NUCLEOTIDE SEQUENCE [LARGE SCALE GENOMIC DNA]</scope>
    <source>
        <strain evidence="6">FSU 9682</strain>
    </source>
</reference>
<evidence type="ECO:0000256" key="1">
    <source>
        <dbReference type="ARBA" id="ARBA00005567"/>
    </source>
</evidence>
<gene>
    <name evidence="6" type="ORF">LCOR_10584.1</name>
</gene>
<organism evidence="6 7">
    <name type="scientific">Lichtheimia corymbifera JMRC:FSU:9682</name>
    <dbReference type="NCBI Taxonomy" id="1263082"/>
    <lineage>
        <taxon>Eukaryota</taxon>
        <taxon>Fungi</taxon>
        <taxon>Fungi incertae sedis</taxon>
        <taxon>Mucoromycota</taxon>
        <taxon>Mucoromycotina</taxon>
        <taxon>Mucoromycetes</taxon>
        <taxon>Mucorales</taxon>
        <taxon>Lichtheimiaceae</taxon>
        <taxon>Lichtheimia</taxon>
    </lineage>
</organism>
<name>A0A068SBW1_9FUNG</name>
<accession>A0A068SBW1</accession>
<feature type="region of interest" description="Disordered" evidence="3">
    <location>
        <begin position="379"/>
        <end position="403"/>
    </location>
</feature>
<dbReference type="PROSITE" id="PS51228">
    <property type="entry name" value="ACB_2"/>
    <property type="match status" value="1"/>
</dbReference>
<comment type="similarity">
    <text evidence="1">Belongs to the ACBP family.</text>
</comment>
<evidence type="ECO:0000259" key="5">
    <source>
        <dbReference type="PROSITE" id="PS51228"/>
    </source>
</evidence>
<dbReference type="EMBL" id="CBTN010000075">
    <property type="protein sequence ID" value="CDH59779.1"/>
    <property type="molecule type" value="Genomic_DNA"/>
</dbReference>
<evidence type="ECO:0000256" key="2">
    <source>
        <dbReference type="ARBA" id="ARBA00023121"/>
    </source>
</evidence>
<dbReference type="SUPFAM" id="SSF47027">
    <property type="entry name" value="Acyl-CoA binding protein"/>
    <property type="match status" value="1"/>
</dbReference>
<evidence type="ECO:0000313" key="6">
    <source>
        <dbReference type="EMBL" id="CDH59779.1"/>
    </source>
</evidence>
<dbReference type="Pfam" id="PF00887">
    <property type="entry name" value="ACBP"/>
    <property type="match status" value="1"/>
</dbReference>
<keyword evidence="4" id="KW-0472">Membrane</keyword>
<dbReference type="PANTHER" id="PTHR23310:SF62">
    <property type="entry name" value="ACYL-COA BINDING PROTEIN 1, ISOFORM A"/>
    <property type="match status" value="1"/>
</dbReference>
<evidence type="ECO:0000313" key="7">
    <source>
        <dbReference type="Proteomes" id="UP000027586"/>
    </source>
</evidence>
<protein>
    <recommendedName>
        <fullName evidence="5">ACB domain-containing protein</fullName>
    </recommendedName>
</protein>
<dbReference type="Gene3D" id="1.20.80.10">
    <property type="match status" value="1"/>
</dbReference>
<dbReference type="GO" id="GO:0006631">
    <property type="term" value="P:fatty acid metabolic process"/>
    <property type="evidence" value="ECO:0007669"/>
    <property type="project" value="TreeGrafter"/>
</dbReference>
<comment type="caution">
    <text evidence="6">The sequence shown here is derived from an EMBL/GenBank/DDBJ whole genome shotgun (WGS) entry which is preliminary data.</text>
</comment>
<dbReference type="InterPro" id="IPR000582">
    <property type="entry name" value="Acyl-CoA-binding_protein"/>
</dbReference>
<dbReference type="InterPro" id="IPR014352">
    <property type="entry name" value="FERM/acyl-CoA-bd_prot_sf"/>
</dbReference>